<dbReference type="GO" id="GO:0005794">
    <property type="term" value="C:Golgi apparatus"/>
    <property type="evidence" value="ECO:0007669"/>
    <property type="project" value="Ensembl"/>
</dbReference>
<protein>
    <submittedName>
        <fullName evidence="5">BICD cargo adaptor 2</fullName>
    </submittedName>
</protein>
<dbReference type="GO" id="GO:0031267">
    <property type="term" value="F:small GTPase binding"/>
    <property type="evidence" value="ECO:0007669"/>
    <property type="project" value="Ensembl"/>
</dbReference>
<evidence type="ECO:0000256" key="2">
    <source>
        <dbReference type="ARBA" id="ARBA00023054"/>
    </source>
</evidence>
<feature type="compositionally biased region" description="Basic and acidic residues" evidence="4">
    <location>
        <begin position="881"/>
        <end position="899"/>
    </location>
</feature>
<feature type="region of interest" description="Disordered" evidence="4">
    <location>
        <begin position="862"/>
        <end position="935"/>
    </location>
</feature>
<dbReference type="GO" id="GO:0005829">
    <property type="term" value="C:cytosol"/>
    <property type="evidence" value="ECO:0007669"/>
    <property type="project" value="Ensembl"/>
</dbReference>
<dbReference type="GO" id="GO:0031410">
    <property type="term" value="C:cytoplasmic vesicle"/>
    <property type="evidence" value="ECO:0007669"/>
    <property type="project" value="Ensembl"/>
</dbReference>
<proteinExistence type="inferred from homology"/>
<dbReference type="GO" id="GO:0006890">
    <property type="term" value="P:retrograde vesicle-mediated transport, Golgi to endoplasmic reticulum"/>
    <property type="evidence" value="ECO:0007669"/>
    <property type="project" value="Ensembl"/>
</dbReference>
<feature type="region of interest" description="Disordered" evidence="4">
    <location>
        <begin position="474"/>
        <end position="494"/>
    </location>
</feature>
<dbReference type="GO" id="GO:0005643">
    <property type="term" value="C:nuclear pore"/>
    <property type="evidence" value="ECO:0007669"/>
    <property type="project" value="Ensembl"/>
</dbReference>
<feature type="compositionally biased region" description="Low complexity" evidence="4">
    <location>
        <begin position="663"/>
        <end position="676"/>
    </location>
</feature>
<feature type="region of interest" description="Disordered" evidence="4">
    <location>
        <begin position="29"/>
        <end position="66"/>
    </location>
</feature>
<sequence>MGGGRRALSTTGLVVAAGGTMAPTVPRAAANSRRLRGGGGRGAVGLGGGGGSGGGGGGGREPGLSLGASGVTPAVVTMSAPSEEEEYARLVMEAQPEWLRAEVKRLSHELAETTREKIQAAEYGLAVLEEKHQLKLQFEELEVDYEAIRGEMEQLKEAFGQAHTNHKKVAADGESREESLIQESASKEQYYVRKVLELQTELKQLRNVLANTQSENERLASVAQELKEINQNVEIQRGRLRDDIKEYKFREARLLQDYSELEEENISLQKQVSVLRQNQVEFEGLKHEIKRLEEETEYLNSQLEDAIRLKEISERQLEEALETLKTEREQKNSLRKELSHYMSINDSLYTSHLHVSLDGLKLGDDAEALANGFEHGGLAKLPLDNKTSTPTKDGLAPPSPSLVSDLLSELNISEIQKLKQQLMQMEREKVGLLATLQDTQKQLEQARGALSEQQEEVSRLTENLSALRRLQASKERRTALDSEKERDSHEDGDYYEVDINGPEILACKYRVALAEAGELREQLKALCSAHEASEAQHAEEKGRHEAESQALTEKVCLLEKASRQDRELLSRLQMELKKVSDVAGETQGSLSVAQDELVTFSEELANLYHHVCMCNNETPTRVVLDYYREGPAGAGSCSPEARGRRSPVLPKGPPAAEGRARDSSPSPGSSLPSPLSDPRREPMNIYNLIAIIRDQIRHLQAAVDRTTELSRQRLASQELGPAADKDREALMEEILKLKSLLSTKREQITTLRTVLKANKQTAEVALANLKSKYENEKAMVTETMMKLRNELKALKEDAATFSSLRAMFATRCDEYITQLDEMQRQLAAAEDEKKTLNSLLRMAIQQKLALTQRLELLELDHEQTRRSRAKATPKAKPGTPSERRLRPHDWAGSSSRDHPTPGPPGPSPSKHPACLDVPRPQPHWDPLAPSAPVPL</sequence>
<dbReference type="GO" id="GO:0034452">
    <property type="term" value="F:dynactin binding"/>
    <property type="evidence" value="ECO:0007669"/>
    <property type="project" value="Ensembl"/>
</dbReference>
<dbReference type="GeneTree" id="ENSGT00940000154471"/>
<dbReference type="GO" id="GO:0072385">
    <property type="term" value="P:minus-end-directed organelle transport along microtubule"/>
    <property type="evidence" value="ECO:0007669"/>
    <property type="project" value="Ensembl"/>
</dbReference>
<gene>
    <name evidence="5" type="primary">BICD2</name>
</gene>
<dbReference type="Ensembl" id="ENSBMST00010009846.1">
    <property type="protein sequence ID" value="ENSBMSP00010008835.1"/>
    <property type="gene ID" value="ENSBMSG00010006514.1"/>
</dbReference>
<dbReference type="GO" id="GO:0008093">
    <property type="term" value="F:cytoskeletal anchor activity"/>
    <property type="evidence" value="ECO:0007669"/>
    <property type="project" value="InterPro"/>
</dbReference>
<feature type="coiled-coil region" evidence="3">
    <location>
        <begin position="195"/>
        <end position="337"/>
    </location>
</feature>
<feature type="coiled-coil region" evidence="3">
    <location>
        <begin position="727"/>
        <end position="846"/>
    </location>
</feature>
<dbReference type="OMA" id="CACASER"/>
<comment type="similarity">
    <text evidence="1">Belongs to the BicD family.</text>
</comment>
<dbReference type="Gene3D" id="6.10.250.2470">
    <property type="match status" value="1"/>
</dbReference>
<evidence type="ECO:0000313" key="5">
    <source>
        <dbReference type="Ensembl" id="ENSBMSP00010008835.1"/>
    </source>
</evidence>
<organism evidence="5">
    <name type="scientific">Balaenoptera musculus</name>
    <name type="common">Blue whale</name>
    <dbReference type="NCBI Taxonomy" id="9771"/>
    <lineage>
        <taxon>Eukaryota</taxon>
        <taxon>Metazoa</taxon>
        <taxon>Chordata</taxon>
        <taxon>Craniata</taxon>
        <taxon>Vertebrata</taxon>
        <taxon>Euteleostomi</taxon>
        <taxon>Mammalia</taxon>
        <taxon>Eutheria</taxon>
        <taxon>Laurasiatheria</taxon>
        <taxon>Artiodactyla</taxon>
        <taxon>Whippomorpha</taxon>
        <taxon>Cetacea</taxon>
        <taxon>Mysticeti</taxon>
        <taxon>Balaenopteridae</taxon>
        <taxon>Balaenoptera</taxon>
    </lineage>
</organism>
<dbReference type="GO" id="GO:0051959">
    <property type="term" value="F:dynein light intermediate chain binding"/>
    <property type="evidence" value="ECO:0007669"/>
    <property type="project" value="Ensembl"/>
</dbReference>
<accession>A0A8C0CNC4</accession>
<dbReference type="GO" id="GO:0005642">
    <property type="term" value="C:annulate lamellae"/>
    <property type="evidence" value="ECO:0007669"/>
    <property type="project" value="Ensembl"/>
</dbReference>
<dbReference type="GO" id="GO:0070840">
    <property type="term" value="F:dynein complex binding"/>
    <property type="evidence" value="ECO:0007669"/>
    <property type="project" value="Ensembl"/>
</dbReference>
<dbReference type="PANTHER" id="PTHR31233:SF7">
    <property type="entry name" value="PROTEIN BICAUDAL D HOMOLOG 2"/>
    <property type="match status" value="1"/>
</dbReference>
<keyword evidence="2 3" id="KW-0175">Coiled coil</keyword>
<feature type="coiled-coil region" evidence="3">
    <location>
        <begin position="131"/>
        <end position="158"/>
    </location>
</feature>
<dbReference type="GO" id="GO:0005886">
    <property type="term" value="C:plasma membrane"/>
    <property type="evidence" value="ECO:0007669"/>
    <property type="project" value="Ensembl"/>
</dbReference>
<evidence type="ECO:0000256" key="3">
    <source>
        <dbReference type="SAM" id="Coils"/>
    </source>
</evidence>
<evidence type="ECO:0000256" key="4">
    <source>
        <dbReference type="SAM" id="MobiDB-lite"/>
    </source>
</evidence>
<reference evidence="5" key="1">
    <citation type="submission" date="2023-09" db="UniProtKB">
        <authorList>
            <consortium name="Ensembl"/>
        </authorList>
    </citation>
    <scope>IDENTIFICATION</scope>
</reference>
<dbReference type="GO" id="GO:0005813">
    <property type="term" value="C:centrosome"/>
    <property type="evidence" value="ECO:0007669"/>
    <property type="project" value="Ensembl"/>
</dbReference>
<feature type="compositionally biased region" description="Pro residues" evidence="4">
    <location>
        <begin position="919"/>
        <end position="935"/>
    </location>
</feature>
<feature type="compositionally biased region" description="Gly residues" evidence="4">
    <location>
        <begin position="37"/>
        <end position="61"/>
    </location>
</feature>
<dbReference type="InterPro" id="IPR018477">
    <property type="entry name" value="BICD"/>
</dbReference>
<dbReference type="AlphaFoldDB" id="A0A8C0CNC4"/>
<dbReference type="GO" id="GO:0070507">
    <property type="term" value="P:regulation of microtubule cytoskeleton organization"/>
    <property type="evidence" value="ECO:0007669"/>
    <property type="project" value="Ensembl"/>
</dbReference>
<dbReference type="GO" id="GO:0034067">
    <property type="term" value="P:protein localization to Golgi apparatus"/>
    <property type="evidence" value="ECO:0007669"/>
    <property type="project" value="Ensembl"/>
</dbReference>
<dbReference type="Pfam" id="PF09730">
    <property type="entry name" value="BicD"/>
    <property type="match status" value="1"/>
</dbReference>
<name>A0A8C0CNC4_BALMU</name>
<evidence type="ECO:0000256" key="1">
    <source>
        <dbReference type="ARBA" id="ARBA00010061"/>
    </source>
</evidence>
<dbReference type="GO" id="GO:0051642">
    <property type="term" value="P:centrosome localization"/>
    <property type="evidence" value="ECO:0007669"/>
    <property type="project" value="Ensembl"/>
</dbReference>
<feature type="compositionally biased region" description="Pro residues" evidence="4">
    <location>
        <begin position="900"/>
        <end position="909"/>
    </location>
</feature>
<feature type="compositionally biased region" description="Basic and acidic residues" evidence="4">
    <location>
        <begin position="474"/>
        <end position="492"/>
    </location>
</feature>
<dbReference type="PANTHER" id="PTHR31233">
    <property type="entry name" value="BICAUDAL D FAMILY MEMBER"/>
    <property type="match status" value="1"/>
</dbReference>
<dbReference type="GO" id="GO:0072393">
    <property type="term" value="P:microtubule anchoring at microtubule organizing center"/>
    <property type="evidence" value="ECO:0007669"/>
    <property type="project" value="Ensembl"/>
</dbReference>
<feature type="region of interest" description="Disordered" evidence="4">
    <location>
        <begin position="633"/>
        <end position="679"/>
    </location>
</feature>